<dbReference type="RefSeq" id="WP_284102089.1">
    <property type="nucleotide sequence ID" value="NZ_JARRAF010000024.1"/>
</dbReference>
<dbReference type="InterPro" id="IPR050134">
    <property type="entry name" value="NAD-dep_sirtuin_deacylases"/>
</dbReference>
<comment type="function">
    <text evidence="3">NAD-dependent lysine deacetylase and desuccinylase that specifically removes acetyl and succinyl groups on target proteins. Modulates the activities of several proteins which are inactive in their acylated form.</text>
</comment>
<accession>A0ABT7E0D9</accession>
<keyword evidence="2 3" id="KW-0520">NAD</keyword>
<gene>
    <name evidence="3" type="primary">cobB</name>
    <name evidence="6" type="ORF">PZA18_17115</name>
</gene>
<dbReference type="Gene3D" id="3.40.50.1220">
    <property type="entry name" value="TPP-binding domain"/>
    <property type="match status" value="1"/>
</dbReference>
<dbReference type="InterPro" id="IPR027546">
    <property type="entry name" value="Sirtuin_class_III"/>
</dbReference>
<evidence type="ECO:0000313" key="7">
    <source>
        <dbReference type="Proteomes" id="UP001172778"/>
    </source>
</evidence>
<dbReference type="PROSITE" id="PS50305">
    <property type="entry name" value="SIRTUIN"/>
    <property type="match status" value="1"/>
</dbReference>
<sequence length="235" mass="26083">MEKQKIVVFTGAGISAESGVKTFRDMGGWWREYSIEQVASPEGWQLNPEAVLAFYNERREGVVGAEPNAAHLAIAELESAFEVVVITQNVDDLHERGGSSRILHVHGEIRKARSTADATRIYPIPGTQLLLGDRCELGSQLRPHIVWFGEDVMHMAEATEHFRTADKVLVVGTSLTVYPAAGLLRHARQNAEKYAIGPEPMDVPWGYRFLRGTATSKVPHVVRCWLEQRSPTPAS</sequence>
<dbReference type="GO" id="GO:0034979">
    <property type="term" value="F:NAD-dependent protein lysine deacetylase activity"/>
    <property type="evidence" value="ECO:0007669"/>
    <property type="project" value="UniProtKB-EC"/>
</dbReference>
<name>A0ABT7E0D9_9NEIS</name>
<dbReference type="Gene3D" id="3.30.1600.10">
    <property type="entry name" value="SIR2/SIRT2 'Small Domain"/>
    <property type="match status" value="1"/>
</dbReference>
<feature type="binding site" evidence="3">
    <location>
        <position position="55"/>
    </location>
    <ligand>
        <name>substrate</name>
    </ligand>
</feature>
<feature type="binding site" evidence="3">
    <location>
        <begin position="172"/>
        <end position="174"/>
    </location>
    <ligand>
        <name>NAD(+)</name>
        <dbReference type="ChEBI" id="CHEBI:57540"/>
    </ligand>
</feature>
<keyword evidence="1 6" id="KW-0808">Transferase</keyword>
<feature type="binding site" evidence="3">
    <location>
        <begin position="88"/>
        <end position="91"/>
    </location>
    <ligand>
        <name>NAD(+)</name>
        <dbReference type="ChEBI" id="CHEBI:57540"/>
    </ligand>
</feature>
<organism evidence="6 7">
    <name type="scientific">Parachitinimonas caeni</name>
    <dbReference type="NCBI Taxonomy" id="3031301"/>
    <lineage>
        <taxon>Bacteria</taxon>
        <taxon>Pseudomonadati</taxon>
        <taxon>Pseudomonadota</taxon>
        <taxon>Betaproteobacteria</taxon>
        <taxon>Neisseriales</taxon>
        <taxon>Chitinibacteraceae</taxon>
        <taxon>Parachitinimonas</taxon>
    </lineage>
</organism>
<dbReference type="HAMAP" id="MF_01121">
    <property type="entry name" value="Sirtuin_ClassIII"/>
    <property type="match status" value="1"/>
</dbReference>
<dbReference type="Proteomes" id="UP001172778">
    <property type="component" value="Unassembled WGS sequence"/>
</dbReference>
<evidence type="ECO:0000256" key="4">
    <source>
        <dbReference type="PROSITE-ProRule" id="PRU00236"/>
    </source>
</evidence>
<comment type="catalytic activity">
    <reaction evidence="3">
        <text>N(6)-acetyl-L-lysyl-[protein] + NAD(+) + H2O = 2''-O-acetyl-ADP-D-ribose + nicotinamide + L-lysyl-[protein]</text>
        <dbReference type="Rhea" id="RHEA:43636"/>
        <dbReference type="Rhea" id="RHEA-COMP:9752"/>
        <dbReference type="Rhea" id="RHEA-COMP:10731"/>
        <dbReference type="ChEBI" id="CHEBI:15377"/>
        <dbReference type="ChEBI" id="CHEBI:17154"/>
        <dbReference type="ChEBI" id="CHEBI:29969"/>
        <dbReference type="ChEBI" id="CHEBI:57540"/>
        <dbReference type="ChEBI" id="CHEBI:61930"/>
        <dbReference type="ChEBI" id="CHEBI:83767"/>
        <dbReference type="EC" id="2.3.1.286"/>
    </reaction>
</comment>
<evidence type="ECO:0000259" key="5">
    <source>
        <dbReference type="PROSITE" id="PS50305"/>
    </source>
</evidence>
<evidence type="ECO:0000256" key="3">
    <source>
        <dbReference type="HAMAP-Rule" id="MF_01121"/>
    </source>
</evidence>
<protein>
    <recommendedName>
        <fullName evidence="3">NAD-dependent protein deacylase</fullName>
        <ecNumber evidence="3">2.3.1.286</ecNumber>
    </recommendedName>
    <alternativeName>
        <fullName evidence="3">Regulatory protein SIR2 homolog</fullName>
    </alternativeName>
</protein>
<feature type="binding site" evidence="3">
    <location>
        <position position="214"/>
    </location>
    <ligand>
        <name>NAD(+)</name>
        <dbReference type="ChEBI" id="CHEBI:57540"/>
    </ligand>
</feature>
<reference evidence="6" key="1">
    <citation type="submission" date="2023-03" db="EMBL/GenBank/DDBJ databases">
        <title>Chitinimonas shenzhenensis gen. nov., sp. nov., a novel member of family Burkholderiaceae isolated from activated sludge collected in Shen Zhen, China.</title>
        <authorList>
            <person name="Wang X."/>
        </authorList>
    </citation>
    <scope>NUCLEOTIDE SEQUENCE</scope>
    <source>
        <strain evidence="6">DQS-5</strain>
    </source>
</reference>
<feature type="binding site" evidence="3">
    <location>
        <position position="58"/>
    </location>
    <ligand>
        <name>substrate</name>
    </ligand>
</feature>
<dbReference type="InterPro" id="IPR026591">
    <property type="entry name" value="Sirtuin_cat_small_dom_sf"/>
</dbReference>
<dbReference type="EMBL" id="JARRAF010000024">
    <property type="protein sequence ID" value="MDK2125776.1"/>
    <property type="molecule type" value="Genomic_DNA"/>
</dbReference>
<feature type="active site" description="Proton acceptor" evidence="3">
    <location>
        <position position="106"/>
    </location>
</feature>
<comment type="domain">
    <text evidence="3">2 residues (Tyr-55 and Arg-58) present in a large hydrophobic pocket are probably involved in substrate specificity. They are important for desuccinylation activity, but dispensable for deacetylation activity.</text>
</comment>
<dbReference type="Pfam" id="PF02146">
    <property type="entry name" value="SIR2"/>
    <property type="match status" value="1"/>
</dbReference>
<dbReference type="InterPro" id="IPR026590">
    <property type="entry name" value="Ssirtuin_cat_dom"/>
</dbReference>
<evidence type="ECO:0000256" key="2">
    <source>
        <dbReference type="ARBA" id="ARBA00023027"/>
    </source>
</evidence>
<proteinExistence type="inferred from homology"/>
<comment type="caution">
    <text evidence="6">The sequence shown here is derived from an EMBL/GenBank/DDBJ whole genome shotgun (WGS) entry which is preliminary data.</text>
</comment>
<dbReference type="InterPro" id="IPR029035">
    <property type="entry name" value="DHS-like_NAD/FAD-binding_dom"/>
</dbReference>
<comment type="catalytic activity">
    <reaction evidence="3">
        <text>N(6)-succinyl-L-lysyl-[protein] + NAD(+) + H2O = 2''-O-succinyl-ADP-D-ribose + nicotinamide + L-lysyl-[protein]</text>
        <dbReference type="Rhea" id="RHEA:47668"/>
        <dbReference type="Rhea" id="RHEA-COMP:9752"/>
        <dbReference type="Rhea" id="RHEA-COMP:11877"/>
        <dbReference type="ChEBI" id="CHEBI:15377"/>
        <dbReference type="ChEBI" id="CHEBI:17154"/>
        <dbReference type="ChEBI" id="CHEBI:29969"/>
        <dbReference type="ChEBI" id="CHEBI:57540"/>
        <dbReference type="ChEBI" id="CHEBI:87830"/>
        <dbReference type="ChEBI" id="CHEBI:87832"/>
    </reaction>
</comment>
<comment type="subcellular location">
    <subcellularLocation>
        <location evidence="3">Cytoplasm</location>
    </subcellularLocation>
</comment>
<keyword evidence="6" id="KW-0012">Acyltransferase</keyword>
<dbReference type="PANTHER" id="PTHR11085:SF4">
    <property type="entry name" value="NAD-DEPENDENT PROTEIN DEACYLASE"/>
    <property type="match status" value="1"/>
</dbReference>
<keyword evidence="7" id="KW-1185">Reference proteome</keyword>
<comment type="caution">
    <text evidence="3 4">Lacks conserved residue(s) required for the propagation of feature annotation.</text>
</comment>
<comment type="similarity">
    <text evidence="3">Belongs to the sirtuin family. Class III subfamily.</text>
</comment>
<dbReference type="SUPFAM" id="SSF52467">
    <property type="entry name" value="DHS-like NAD/FAD-binding domain"/>
    <property type="match status" value="1"/>
</dbReference>
<dbReference type="PANTHER" id="PTHR11085">
    <property type="entry name" value="NAD-DEPENDENT PROTEIN DEACYLASE SIRTUIN-5, MITOCHONDRIAL-RELATED"/>
    <property type="match status" value="1"/>
</dbReference>
<evidence type="ECO:0000256" key="1">
    <source>
        <dbReference type="ARBA" id="ARBA00022679"/>
    </source>
</evidence>
<feature type="domain" description="Deacetylase sirtuin-type" evidence="5">
    <location>
        <begin position="1"/>
        <end position="228"/>
    </location>
</feature>
<keyword evidence="3" id="KW-0963">Cytoplasm</keyword>
<evidence type="ECO:0000313" key="6">
    <source>
        <dbReference type="EMBL" id="MDK2125776.1"/>
    </source>
</evidence>
<dbReference type="EC" id="2.3.1.286" evidence="3"/>
<dbReference type="InterPro" id="IPR003000">
    <property type="entry name" value="Sirtuin"/>
</dbReference>
<feature type="binding site" evidence="3">
    <location>
        <begin position="11"/>
        <end position="30"/>
    </location>
    <ligand>
        <name>NAD(+)</name>
        <dbReference type="ChEBI" id="CHEBI:57540"/>
    </ligand>
</feature>